<dbReference type="EMBL" id="JAYMYQ010000011">
    <property type="protein sequence ID" value="KAK7306476.1"/>
    <property type="molecule type" value="Genomic_DNA"/>
</dbReference>
<dbReference type="Proteomes" id="UP001367508">
    <property type="component" value="Unassembled WGS sequence"/>
</dbReference>
<comment type="caution">
    <text evidence="2">The sequence shown here is derived from an EMBL/GenBank/DDBJ whole genome shotgun (WGS) entry which is preliminary data.</text>
</comment>
<feature type="region of interest" description="Disordered" evidence="1">
    <location>
        <begin position="1"/>
        <end position="80"/>
    </location>
</feature>
<name>A0AAN9JY21_CANGL</name>
<accession>A0AAN9JY21</accession>
<gene>
    <name evidence="2" type="ORF">VNO77_44419</name>
</gene>
<protein>
    <submittedName>
        <fullName evidence="2">Uncharacterized protein</fullName>
    </submittedName>
</protein>
<dbReference type="AlphaFoldDB" id="A0AAN9JY21"/>
<evidence type="ECO:0000313" key="2">
    <source>
        <dbReference type="EMBL" id="KAK7306476.1"/>
    </source>
</evidence>
<reference evidence="2 3" key="1">
    <citation type="submission" date="2024-01" db="EMBL/GenBank/DDBJ databases">
        <title>The genomes of 5 underutilized Papilionoideae crops provide insights into root nodulation and disease resistanc.</title>
        <authorList>
            <person name="Jiang F."/>
        </authorList>
    </citation>
    <scope>NUCLEOTIDE SEQUENCE [LARGE SCALE GENOMIC DNA]</scope>
    <source>
        <strain evidence="2">LVBAO_FW01</strain>
        <tissue evidence="2">Leaves</tissue>
    </source>
</reference>
<organism evidence="2 3">
    <name type="scientific">Canavalia gladiata</name>
    <name type="common">Sword bean</name>
    <name type="synonym">Dolichos gladiatus</name>
    <dbReference type="NCBI Taxonomy" id="3824"/>
    <lineage>
        <taxon>Eukaryota</taxon>
        <taxon>Viridiplantae</taxon>
        <taxon>Streptophyta</taxon>
        <taxon>Embryophyta</taxon>
        <taxon>Tracheophyta</taxon>
        <taxon>Spermatophyta</taxon>
        <taxon>Magnoliopsida</taxon>
        <taxon>eudicotyledons</taxon>
        <taxon>Gunneridae</taxon>
        <taxon>Pentapetalae</taxon>
        <taxon>rosids</taxon>
        <taxon>fabids</taxon>
        <taxon>Fabales</taxon>
        <taxon>Fabaceae</taxon>
        <taxon>Papilionoideae</taxon>
        <taxon>50 kb inversion clade</taxon>
        <taxon>NPAAA clade</taxon>
        <taxon>indigoferoid/millettioid clade</taxon>
        <taxon>Phaseoleae</taxon>
        <taxon>Canavalia</taxon>
    </lineage>
</organism>
<evidence type="ECO:0000313" key="3">
    <source>
        <dbReference type="Proteomes" id="UP001367508"/>
    </source>
</evidence>
<evidence type="ECO:0000256" key="1">
    <source>
        <dbReference type="SAM" id="MobiDB-lite"/>
    </source>
</evidence>
<proteinExistence type="predicted"/>
<sequence length="177" mass="18452">MSTVGPADLHSTVAKQGVRPAEVPSGAGEQGVGPADVPSGAGEQGVGPADVPSGAGEQGVGSADVPSGAGDQGVGPPDVAVRKGIGLRESWGKCRCCRRGYEAKRWGENGEKRWLLGFGEEQREGEAWVKGLAFTGNECERCCSSGRRGLKMMADEEGWNRMKEEQPPSTAAVLTER</sequence>
<keyword evidence="3" id="KW-1185">Reference proteome</keyword>